<keyword evidence="1" id="KW-0472">Membrane</keyword>
<organism evidence="2 3">
    <name type="scientific">Pomacea canaliculata</name>
    <name type="common">Golden apple snail</name>
    <dbReference type="NCBI Taxonomy" id="400727"/>
    <lineage>
        <taxon>Eukaryota</taxon>
        <taxon>Metazoa</taxon>
        <taxon>Spiralia</taxon>
        <taxon>Lophotrochozoa</taxon>
        <taxon>Mollusca</taxon>
        <taxon>Gastropoda</taxon>
        <taxon>Caenogastropoda</taxon>
        <taxon>Architaenioglossa</taxon>
        <taxon>Ampullarioidea</taxon>
        <taxon>Ampullariidae</taxon>
        <taxon>Pomacea</taxon>
    </lineage>
</organism>
<sequence length="264" mass="29757">MILHTAANLKPVKRILRNIGVPPDDIDELVEKELWLQLLPMMLCVSAWFITILHTYIAHYGFAAFSRLIGLACFWVPQTFLNFGRAFQLALNLVSILVALSVCGTIGICISYILLIAKVMRLYYVSAKYGMKTEWSKYNIYFILALIYMWLIIINAPALVVWATGVHLRSSFQLLDDPSRISGFLSTMLAAVLLLKDSFPQESYSVAVGMRWTIYLISVIMLPFCLIHIYRINAAVHLVLGLVAVASLPGMVILRANKDRAKDE</sequence>
<reference evidence="2 3" key="1">
    <citation type="submission" date="2018-04" db="EMBL/GenBank/DDBJ databases">
        <title>The genome of golden apple snail Pomacea canaliculata provides insight into stress tolerance and invasive adaptation.</title>
        <authorList>
            <person name="Liu C."/>
            <person name="Liu B."/>
            <person name="Ren Y."/>
            <person name="Zhang Y."/>
            <person name="Wang H."/>
            <person name="Li S."/>
            <person name="Jiang F."/>
            <person name="Yin L."/>
            <person name="Zhang G."/>
            <person name="Qian W."/>
            <person name="Fan W."/>
        </authorList>
    </citation>
    <scope>NUCLEOTIDE SEQUENCE [LARGE SCALE GENOMIC DNA]</scope>
    <source>
        <strain evidence="2">SZHN2017</strain>
        <tissue evidence="2">Muscle</tissue>
    </source>
</reference>
<evidence type="ECO:0000256" key="1">
    <source>
        <dbReference type="SAM" id="Phobius"/>
    </source>
</evidence>
<feature type="transmembrane region" description="Helical" evidence="1">
    <location>
        <begin position="236"/>
        <end position="254"/>
    </location>
</feature>
<protein>
    <submittedName>
        <fullName evidence="2">Uncharacterized protein</fullName>
    </submittedName>
</protein>
<keyword evidence="1" id="KW-0812">Transmembrane</keyword>
<dbReference type="EMBL" id="PZQS01000001">
    <property type="protein sequence ID" value="PVD37927.1"/>
    <property type="molecule type" value="Genomic_DNA"/>
</dbReference>
<keyword evidence="3" id="KW-1185">Reference proteome</keyword>
<feature type="transmembrane region" description="Helical" evidence="1">
    <location>
        <begin position="181"/>
        <end position="200"/>
    </location>
</feature>
<feature type="transmembrane region" description="Helical" evidence="1">
    <location>
        <begin position="138"/>
        <end position="161"/>
    </location>
</feature>
<name>A0A2T7PX16_POMCA</name>
<dbReference type="Proteomes" id="UP000245119">
    <property type="component" value="Linkage Group LG1"/>
</dbReference>
<comment type="caution">
    <text evidence="2">The sequence shown here is derived from an EMBL/GenBank/DDBJ whole genome shotgun (WGS) entry which is preliminary data.</text>
</comment>
<accession>A0A2T7PX16</accession>
<feature type="transmembrane region" description="Helical" evidence="1">
    <location>
        <begin position="212"/>
        <end position="230"/>
    </location>
</feature>
<evidence type="ECO:0000313" key="2">
    <source>
        <dbReference type="EMBL" id="PVD37927.1"/>
    </source>
</evidence>
<gene>
    <name evidence="2" type="ORF">C0Q70_00529</name>
</gene>
<dbReference type="AlphaFoldDB" id="A0A2T7PX16"/>
<proteinExistence type="predicted"/>
<dbReference type="OrthoDB" id="348976at2759"/>
<evidence type="ECO:0000313" key="3">
    <source>
        <dbReference type="Proteomes" id="UP000245119"/>
    </source>
</evidence>
<feature type="transmembrane region" description="Helical" evidence="1">
    <location>
        <begin position="89"/>
        <end position="117"/>
    </location>
</feature>
<dbReference type="STRING" id="400727.A0A2T7PX16"/>
<feature type="transmembrane region" description="Helical" evidence="1">
    <location>
        <begin position="60"/>
        <end position="77"/>
    </location>
</feature>
<keyword evidence="1" id="KW-1133">Transmembrane helix</keyword>